<name>A0ABW2MX44_9FLAO</name>
<dbReference type="Proteomes" id="UP001596415">
    <property type="component" value="Unassembled WGS sequence"/>
</dbReference>
<accession>A0ABW2MX44</accession>
<gene>
    <name evidence="1" type="ORF">ACFQO1_10015</name>
</gene>
<dbReference type="Pfam" id="PF08002">
    <property type="entry name" value="DUF1697"/>
    <property type="match status" value="1"/>
</dbReference>
<dbReference type="EMBL" id="JBHTBN010000005">
    <property type="protein sequence ID" value="MFC7358024.1"/>
    <property type="molecule type" value="Genomic_DNA"/>
</dbReference>
<dbReference type="PIRSF" id="PIRSF008502">
    <property type="entry name" value="UCP008502"/>
    <property type="match status" value="1"/>
</dbReference>
<keyword evidence="2" id="KW-1185">Reference proteome</keyword>
<reference evidence="2" key="1">
    <citation type="journal article" date="2019" name="Int. J. Syst. Evol. Microbiol.">
        <title>The Global Catalogue of Microorganisms (GCM) 10K type strain sequencing project: providing services to taxonomists for standard genome sequencing and annotation.</title>
        <authorList>
            <consortium name="The Broad Institute Genomics Platform"/>
            <consortium name="The Broad Institute Genome Sequencing Center for Infectious Disease"/>
            <person name="Wu L."/>
            <person name="Ma J."/>
        </authorList>
    </citation>
    <scope>NUCLEOTIDE SEQUENCE [LARGE SCALE GENOMIC DNA]</scope>
    <source>
        <strain evidence="2">CGMCC 1.16306</strain>
    </source>
</reference>
<protein>
    <submittedName>
        <fullName evidence="1">DUF1697 domain-containing protein</fullName>
    </submittedName>
</protein>
<dbReference type="InterPro" id="IPR012545">
    <property type="entry name" value="DUF1697"/>
</dbReference>
<organism evidence="1 2">
    <name type="scientific">Jejudonia soesokkakensis</name>
    <dbReference type="NCBI Taxonomy" id="1323432"/>
    <lineage>
        <taxon>Bacteria</taxon>
        <taxon>Pseudomonadati</taxon>
        <taxon>Bacteroidota</taxon>
        <taxon>Flavobacteriia</taxon>
        <taxon>Flavobacteriales</taxon>
        <taxon>Flavobacteriaceae</taxon>
        <taxon>Jejudonia</taxon>
    </lineage>
</organism>
<evidence type="ECO:0000313" key="2">
    <source>
        <dbReference type="Proteomes" id="UP001596415"/>
    </source>
</evidence>
<sequence length="175" mass="20023">MKTYIALVRGINVGGHKKFPKAAQLRFLIDLKLKNPQVYIHTGNWVFSSESSEVDINTLVSEKIKATYNWELPIIILDASAFKIIISNCPFSEEKKLESYFTLLSEAPSATDISLFNKISYPEEEFYIGKRCVYFYSTKSAARVKINNNFIERKLNVSATSRNYKTMVALLKMTN</sequence>
<comment type="caution">
    <text evidence="1">The sequence shown here is derived from an EMBL/GenBank/DDBJ whole genome shotgun (WGS) entry which is preliminary data.</text>
</comment>
<dbReference type="SUPFAM" id="SSF160379">
    <property type="entry name" value="SP0830-like"/>
    <property type="match status" value="1"/>
</dbReference>
<dbReference type="Gene3D" id="3.30.70.1280">
    <property type="entry name" value="SP0830-like domains"/>
    <property type="match status" value="1"/>
</dbReference>
<evidence type="ECO:0000313" key="1">
    <source>
        <dbReference type="EMBL" id="MFC7358024.1"/>
    </source>
</evidence>
<dbReference type="PANTHER" id="PTHR36439">
    <property type="entry name" value="BLL4334 PROTEIN"/>
    <property type="match status" value="1"/>
</dbReference>
<dbReference type="PANTHER" id="PTHR36439:SF1">
    <property type="entry name" value="DUF1697 DOMAIN-CONTAINING PROTEIN"/>
    <property type="match status" value="1"/>
</dbReference>
<dbReference type="RefSeq" id="WP_380217908.1">
    <property type="nucleotide sequence ID" value="NZ_JBHTBN010000005.1"/>
</dbReference>
<proteinExistence type="predicted"/>